<dbReference type="RefSeq" id="WP_090310625.1">
    <property type="nucleotide sequence ID" value="NZ_FNZE01000007.1"/>
</dbReference>
<dbReference type="OrthoDB" id="9816402at2"/>
<keyword evidence="5" id="KW-0472">Membrane</keyword>
<dbReference type="Gene3D" id="2.40.30.10">
    <property type="entry name" value="Translation factors"/>
    <property type="match status" value="1"/>
</dbReference>
<dbReference type="STRING" id="915471.SAMN05216201_107123"/>
<name>A0A1H6Y1Z1_9PSED</name>
<dbReference type="FunFam" id="3.40.50.360:FF:000070">
    <property type="entry name" value="Bifunctional sulfite reductase [NADPH] flavoprotein alpha-component/iron-uptake factor"/>
    <property type="match status" value="1"/>
</dbReference>
<dbReference type="InterPro" id="IPR039261">
    <property type="entry name" value="FNR_nucleotide-bd"/>
</dbReference>
<dbReference type="SUPFAM" id="SSF63380">
    <property type="entry name" value="Riboflavin synthase domain-like"/>
    <property type="match status" value="1"/>
</dbReference>
<keyword evidence="9" id="KW-1185">Reference proteome</keyword>
<dbReference type="PROSITE" id="PS50902">
    <property type="entry name" value="FLAVODOXIN_LIKE"/>
    <property type="match status" value="1"/>
</dbReference>
<feature type="domain" description="Flavodoxin-like" evidence="6">
    <location>
        <begin position="392"/>
        <end position="529"/>
    </location>
</feature>
<dbReference type="InterPro" id="IPR001094">
    <property type="entry name" value="Flavdoxin-like"/>
</dbReference>
<dbReference type="InterPro" id="IPR017938">
    <property type="entry name" value="Riboflavin_synthase-like_b-brl"/>
</dbReference>
<dbReference type="Gene3D" id="3.40.50.80">
    <property type="entry name" value="Nucleotide-binding domain of ferredoxin-NADP reductase (FNR) module"/>
    <property type="match status" value="1"/>
</dbReference>
<evidence type="ECO:0000259" key="7">
    <source>
        <dbReference type="PROSITE" id="PS51384"/>
    </source>
</evidence>
<feature type="transmembrane region" description="Helical" evidence="5">
    <location>
        <begin position="345"/>
        <end position="366"/>
    </location>
</feature>
<accession>A0A1H6Y1Z1</accession>
<keyword evidence="2" id="KW-0288">FMN</keyword>
<feature type="transmembrane region" description="Helical" evidence="5">
    <location>
        <begin position="181"/>
        <end position="208"/>
    </location>
</feature>
<gene>
    <name evidence="8" type="ORF">SAMN05216201_107123</name>
</gene>
<keyword evidence="1" id="KW-0285">Flavoprotein</keyword>
<dbReference type="GO" id="GO:0010181">
    <property type="term" value="F:FMN binding"/>
    <property type="evidence" value="ECO:0007669"/>
    <property type="project" value="InterPro"/>
</dbReference>
<dbReference type="PANTHER" id="PTHR34219:SF3">
    <property type="entry name" value="BLL7967 PROTEIN"/>
    <property type="match status" value="1"/>
</dbReference>
<keyword evidence="5" id="KW-1133">Transmembrane helix</keyword>
<dbReference type="SUPFAM" id="SSF52218">
    <property type="entry name" value="Flavoproteins"/>
    <property type="match status" value="1"/>
</dbReference>
<evidence type="ECO:0000256" key="2">
    <source>
        <dbReference type="ARBA" id="ARBA00022643"/>
    </source>
</evidence>
<feature type="domain" description="FAD-binding FR-type" evidence="7">
    <location>
        <begin position="543"/>
        <end position="653"/>
    </location>
</feature>
<dbReference type="Proteomes" id="UP000242930">
    <property type="component" value="Unassembled WGS sequence"/>
</dbReference>
<feature type="transmembrane region" description="Helical" evidence="5">
    <location>
        <begin position="140"/>
        <end position="160"/>
    </location>
</feature>
<dbReference type="PRINTS" id="PR00369">
    <property type="entry name" value="FLAVODOXIN"/>
</dbReference>
<evidence type="ECO:0000256" key="4">
    <source>
        <dbReference type="SAM" id="MobiDB-lite"/>
    </source>
</evidence>
<dbReference type="InterPro" id="IPR029039">
    <property type="entry name" value="Flavoprotein-like_sf"/>
</dbReference>
<dbReference type="AlphaFoldDB" id="A0A1H6Y1Z1"/>
<evidence type="ECO:0000256" key="1">
    <source>
        <dbReference type="ARBA" id="ARBA00022630"/>
    </source>
</evidence>
<dbReference type="EMBL" id="FNZE01000007">
    <property type="protein sequence ID" value="SEJ34486.1"/>
    <property type="molecule type" value="Genomic_DNA"/>
</dbReference>
<dbReference type="PRINTS" id="PR00371">
    <property type="entry name" value="FPNCR"/>
</dbReference>
<dbReference type="CDD" id="cd06200">
    <property type="entry name" value="SiR_like1"/>
    <property type="match status" value="1"/>
</dbReference>
<protein>
    <submittedName>
        <fullName evidence="8">Sulfite reductase (NADPH) flavoprotein alpha-component</fullName>
    </submittedName>
</protein>
<evidence type="ECO:0000256" key="5">
    <source>
        <dbReference type="SAM" id="Phobius"/>
    </source>
</evidence>
<organism evidence="8 9">
    <name type="scientific">Pseudomonas linyingensis</name>
    <dbReference type="NCBI Taxonomy" id="915471"/>
    <lineage>
        <taxon>Bacteria</taxon>
        <taxon>Pseudomonadati</taxon>
        <taxon>Pseudomonadota</taxon>
        <taxon>Gammaproteobacteria</taxon>
        <taxon>Pseudomonadales</taxon>
        <taxon>Pseudomonadaceae</taxon>
        <taxon>Pseudomonas</taxon>
    </lineage>
</organism>
<feature type="region of interest" description="Disordered" evidence="4">
    <location>
        <begin position="223"/>
        <end position="250"/>
    </location>
</feature>
<dbReference type="Pfam" id="PF00175">
    <property type="entry name" value="NAD_binding_1"/>
    <property type="match status" value="1"/>
</dbReference>
<dbReference type="InterPro" id="IPR001709">
    <property type="entry name" value="Flavoprot_Pyr_Nucl_cyt_Rdtase"/>
</dbReference>
<dbReference type="GO" id="GO:0016655">
    <property type="term" value="F:oxidoreductase activity, acting on NAD(P)H, quinone or similar compound as acceptor"/>
    <property type="evidence" value="ECO:0007669"/>
    <property type="project" value="UniProtKB-ARBA"/>
</dbReference>
<evidence type="ECO:0000259" key="6">
    <source>
        <dbReference type="PROSITE" id="PS50902"/>
    </source>
</evidence>
<dbReference type="Gene3D" id="3.40.50.360">
    <property type="match status" value="1"/>
</dbReference>
<dbReference type="Pfam" id="PF00258">
    <property type="entry name" value="Flavodoxin_1"/>
    <property type="match status" value="1"/>
</dbReference>
<dbReference type="InterPro" id="IPR017927">
    <property type="entry name" value="FAD-bd_FR_type"/>
</dbReference>
<sequence>MVKKILFQLHWLLGISAGLVLALMGVTGASLSYQDELLRLLNPGVMNVEPALGARPLSPDELVARVGEQLPQRAVLGLTFSADALDAVKVNVSGGGPRGENLYADPYSGELLGAARGAGFFQFMMQLHRWLAIGDAGKPITGAATLALVFLCLSGLYLRWPRQAGNWRAWLTLDWRRSGRGFLWDLHAVAGTWVLLAYLLASLTGLYWSYEWYRNGVHALAGEPAPQHGGPGKRRGQSPQGQAQAEAPRPPVSIDPLWMAFRHAVQDDYRLANLRLPERAGQPLQVMYLPQAAAHNRAFNRLNLDAASGKLLQHERYSDKSGVQQLLASVYPLHTGDYFGQPGRILMLLASLAMPLFFITGWQLYLGRRRQRRAARAGRQALDAASGNGQPWLIGFASQNGFAEQLAWQTAGQLQAAGATVQVRSLAQLDAQALRGAERALFVVSTFGDGEAPDSARGFVRRVLGGEFDLGHLEYALLGLGDRQYQRFCGFGRQLHDWLQGQGARSLFAPVEVDSGDHSALQRWRTLLGELTGSTPPEAPAEPGFAEWTLCERQWLNPGSNAAPVWRLAFQVPAGQLWEAGDLVEILPPQAGARPRSYSIASLAEDGALEILVRLHLHADGTPGLCSGWLCVQLSEGATAPLRLRRNAGFQLPEDDRPLLLIGNGTGLASLRSLLRERARRGQARNWLIFGERTAEHDFLCGDELLAWQTGGHLQRLDLAFSRDQANKVYVQDCLRAAADELRAWLADGAVIYVCGSLQGMGEGVDAVLRELLGAAALAELQDSGRYRRDLY</sequence>
<dbReference type="PANTHER" id="PTHR34219">
    <property type="entry name" value="IRON-REGULATED INNER MEMBRANE PROTEIN-RELATED"/>
    <property type="match status" value="1"/>
</dbReference>
<evidence type="ECO:0000313" key="9">
    <source>
        <dbReference type="Proteomes" id="UP000242930"/>
    </source>
</evidence>
<dbReference type="InterPro" id="IPR008254">
    <property type="entry name" value="Flavodoxin/NO_synth"/>
</dbReference>
<evidence type="ECO:0000313" key="8">
    <source>
        <dbReference type="EMBL" id="SEJ34486.1"/>
    </source>
</evidence>
<reference evidence="9" key="1">
    <citation type="submission" date="2016-10" db="EMBL/GenBank/DDBJ databases">
        <authorList>
            <person name="Varghese N."/>
            <person name="Submissions S."/>
        </authorList>
    </citation>
    <scope>NUCLEOTIDE SEQUENCE [LARGE SCALE GENOMIC DNA]</scope>
    <source>
        <strain evidence="9">LMG 25967</strain>
    </source>
</reference>
<dbReference type="InterPro" id="IPR001433">
    <property type="entry name" value="OxRdtase_FAD/NAD-bd"/>
</dbReference>
<keyword evidence="3" id="KW-0249">Electron transport</keyword>
<dbReference type="SUPFAM" id="SSF52343">
    <property type="entry name" value="Ferredoxin reductase-like, C-terminal NADP-linked domain"/>
    <property type="match status" value="1"/>
</dbReference>
<keyword evidence="3" id="KW-0813">Transport</keyword>
<proteinExistence type="predicted"/>
<dbReference type="InterPro" id="IPR005625">
    <property type="entry name" value="PepSY-ass_TM"/>
</dbReference>
<keyword evidence="5" id="KW-0812">Transmembrane</keyword>
<dbReference type="PROSITE" id="PS51384">
    <property type="entry name" value="FAD_FR"/>
    <property type="match status" value="1"/>
</dbReference>
<evidence type="ECO:0000256" key="3">
    <source>
        <dbReference type="ARBA" id="ARBA00022982"/>
    </source>
</evidence>
<dbReference type="Pfam" id="PF03929">
    <property type="entry name" value="PepSY_TM"/>
    <property type="match status" value="1"/>
</dbReference>